<proteinExistence type="predicted"/>
<dbReference type="EMBL" id="MHKI01000006">
    <property type="protein sequence ID" value="OGY87694.1"/>
    <property type="molecule type" value="Genomic_DNA"/>
</dbReference>
<dbReference type="Proteomes" id="UP000176420">
    <property type="component" value="Unassembled WGS sequence"/>
</dbReference>
<protein>
    <submittedName>
        <fullName evidence="1">Uncharacterized protein</fullName>
    </submittedName>
</protein>
<evidence type="ECO:0000313" key="2">
    <source>
        <dbReference type="Proteomes" id="UP000176420"/>
    </source>
</evidence>
<dbReference type="AlphaFoldDB" id="A0A1G2BEV7"/>
<comment type="caution">
    <text evidence="1">The sequence shown here is derived from an EMBL/GenBank/DDBJ whole genome shotgun (WGS) entry which is preliminary data.</text>
</comment>
<name>A0A1G2BEV7_9BACT</name>
<organism evidence="1 2">
    <name type="scientific">Candidatus Kerfeldbacteria bacterium RIFOXYB2_FULL_38_14</name>
    <dbReference type="NCBI Taxonomy" id="1798547"/>
    <lineage>
        <taxon>Bacteria</taxon>
        <taxon>Candidatus Kerfeldiibacteriota</taxon>
    </lineage>
</organism>
<reference evidence="1 2" key="1">
    <citation type="journal article" date="2016" name="Nat. Commun.">
        <title>Thousands of microbial genomes shed light on interconnected biogeochemical processes in an aquifer system.</title>
        <authorList>
            <person name="Anantharaman K."/>
            <person name="Brown C.T."/>
            <person name="Hug L.A."/>
            <person name="Sharon I."/>
            <person name="Castelle C.J."/>
            <person name="Probst A.J."/>
            <person name="Thomas B.C."/>
            <person name="Singh A."/>
            <person name="Wilkins M.J."/>
            <person name="Karaoz U."/>
            <person name="Brodie E.L."/>
            <person name="Williams K.H."/>
            <person name="Hubbard S.S."/>
            <person name="Banfield J.F."/>
        </authorList>
    </citation>
    <scope>NUCLEOTIDE SEQUENCE [LARGE SCALE GENOMIC DNA]</scope>
</reference>
<accession>A0A1G2BEV7</accession>
<sequence>MQNRERIIPANQREGVLPEKLRRRLEVFEKAYVSAAKKEQETHTLQMPELPFFNEAGVYEVSNHPQTPGNMTDACDPETNLPVIVKTDCGAVCGNRQEIATDKIMGCACVLIVGKDKKMMLHLTPSGNFSYLDMPRNLNSNAEYIANVLIQQMKKNDMELKDSRVIILGNLGQVNENDKNYYDRQQQSWNKICDFLKNAGVPSIISVELPLSRTSVYHSPDKPDHVAVVGFEAAYKSNGSISENLGKVHGYWLPLDQQTNFDIKRPLSTTEKQQLIKERIIKMKQQGRSNREIIAEADRYQEELDKVFNVKVFS</sequence>
<evidence type="ECO:0000313" key="1">
    <source>
        <dbReference type="EMBL" id="OGY87694.1"/>
    </source>
</evidence>
<gene>
    <name evidence="1" type="ORF">A2319_04580</name>
</gene>